<dbReference type="EMBL" id="JACHKA010000001">
    <property type="protein sequence ID" value="MBB5984474.1"/>
    <property type="molecule type" value="Genomic_DNA"/>
</dbReference>
<feature type="region of interest" description="Disordered" evidence="1">
    <location>
        <begin position="65"/>
        <end position="100"/>
    </location>
</feature>
<keyword evidence="3" id="KW-1185">Reference proteome</keyword>
<comment type="caution">
    <text evidence="2">The sequence shown here is derived from an EMBL/GenBank/DDBJ whole genome shotgun (WGS) entry which is preliminary data.</text>
</comment>
<gene>
    <name evidence="2" type="ORF">HNP60_000448</name>
</gene>
<sequence>MHEGLRIEPGSDVIDANGQRVGTVLSVEGGIMRMAFHDAGVSPSLPIRVNGIARVDADGVHLAGPVSQDLGGEGDEDGSGIDLNPAALNALHRGQARSAP</sequence>
<evidence type="ECO:0008006" key="4">
    <source>
        <dbReference type="Google" id="ProtNLM"/>
    </source>
</evidence>
<reference evidence="2 3" key="1">
    <citation type="submission" date="2020-08" db="EMBL/GenBank/DDBJ databases">
        <title>Exploring microbial biodiversity for novel pathways involved in the catabolism of aromatic compounds derived from lignin.</title>
        <authorList>
            <person name="Elkins J."/>
        </authorList>
    </citation>
    <scope>NUCLEOTIDE SEQUENCE [LARGE SCALE GENOMIC DNA]</scope>
    <source>
        <strain evidence="2 3">B1D3A</strain>
    </source>
</reference>
<organism evidence="2 3">
    <name type="scientific">Sphingobium lignivorans</name>
    <dbReference type="NCBI Taxonomy" id="2735886"/>
    <lineage>
        <taxon>Bacteria</taxon>
        <taxon>Pseudomonadati</taxon>
        <taxon>Pseudomonadota</taxon>
        <taxon>Alphaproteobacteria</taxon>
        <taxon>Sphingomonadales</taxon>
        <taxon>Sphingomonadaceae</taxon>
        <taxon>Sphingobium</taxon>
    </lineage>
</organism>
<accession>A0ABR6NE19</accession>
<protein>
    <recommendedName>
        <fullName evidence="4">DUF2171 domain-containing protein</fullName>
    </recommendedName>
</protein>
<dbReference type="Proteomes" id="UP001138540">
    <property type="component" value="Unassembled WGS sequence"/>
</dbReference>
<dbReference type="RefSeq" id="WP_184149668.1">
    <property type="nucleotide sequence ID" value="NZ_JACHKA010000001.1"/>
</dbReference>
<proteinExistence type="predicted"/>
<evidence type="ECO:0000313" key="2">
    <source>
        <dbReference type="EMBL" id="MBB5984474.1"/>
    </source>
</evidence>
<evidence type="ECO:0000256" key="1">
    <source>
        <dbReference type="SAM" id="MobiDB-lite"/>
    </source>
</evidence>
<name>A0ABR6NE19_9SPHN</name>
<evidence type="ECO:0000313" key="3">
    <source>
        <dbReference type="Proteomes" id="UP001138540"/>
    </source>
</evidence>